<organism evidence="4 6">
    <name type="scientific">Adineta steineri</name>
    <dbReference type="NCBI Taxonomy" id="433720"/>
    <lineage>
        <taxon>Eukaryota</taxon>
        <taxon>Metazoa</taxon>
        <taxon>Spiralia</taxon>
        <taxon>Gnathifera</taxon>
        <taxon>Rotifera</taxon>
        <taxon>Eurotatoria</taxon>
        <taxon>Bdelloidea</taxon>
        <taxon>Adinetida</taxon>
        <taxon>Adinetidae</taxon>
        <taxon>Adineta</taxon>
    </lineage>
</organism>
<dbReference type="Proteomes" id="UP000663868">
    <property type="component" value="Unassembled WGS sequence"/>
</dbReference>
<dbReference type="EMBL" id="CAJOBB010006725">
    <property type="protein sequence ID" value="CAF4168905.1"/>
    <property type="molecule type" value="Genomic_DNA"/>
</dbReference>
<protein>
    <submittedName>
        <fullName evidence="4">Uncharacterized protein</fullName>
    </submittedName>
</protein>
<feature type="non-terminal residue" evidence="4">
    <location>
        <position position="1"/>
    </location>
</feature>
<dbReference type="AlphaFoldDB" id="A0A820AJ58"/>
<dbReference type="Proteomes" id="UP000663881">
    <property type="component" value="Unassembled WGS sequence"/>
</dbReference>
<dbReference type="EMBL" id="CAJOAY010011264">
    <property type="protein sequence ID" value="CAF4234452.1"/>
    <property type="molecule type" value="Genomic_DNA"/>
</dbReference>
<accession>A0A820AJ58</accession>
<name>A0A820AJ58_9BILA</name>
<evidence type="ECO:0000313" key="5">
    <source>
        <dbReference type="EMBL" id="CAF4234452.1"/>
    </source>
</evidence>
<sequence length="34" mass="4055">VRYLWRETPCEFKLAPVYSLTDPNLPSPPYLKIF</sequence>
<evidence type="ECO:0000313" key="1">
    <source>
        <dbReference type="EMBL" id="CAF3826333.1"/>
    </source>
</evidence>
<dbReference type="Proteomes" id="UP000663844">
    <property type="component" value="Unassembled WGS sequence"/>
</dbReference>
<dbReference type="EMBL" id="CAJOAZ010001535">
    <property type="protein sequence ID" value="CAF3826333.1"/>
    <property type="molecule type" value="Genomic_DNA"/>
</dbReference>
<comment type="caution">
    <text evidence="4">The sequence shown here is derived from an EMBL/GenBank/DDBJ whole genome shotgun (WGS) entry which is preliminary data.</text>
</comment>
<dbReference type="EMBL" id="CAJOAY010004376">
    <property type="protein sequence ID" value="CAF4067263.1"/>
    <property type="molecule type" value="Genomic_DNA"/>
</dbReference>
<evidence type="ECO:0000313" key="2">
    <source>
        <dbReference type="EMBL" id="CAF4067263.1"/>
    </source>
</evidence>
<gene>
    <name evidence="3" type="ORF">KXQ929_LOCUS38271</name>
    <name evidence="2" type="ORF">OKA104_LOCUS33751</name>
    <name evidence="5" type="ORF">OKA104_LOCUS42741</name>
    <name evidence="1" type="ORF">OXD698_LOCUS19770</name>
    <name evidence="4" type="ORF">OXD698_LOCUS40028</name>
</gene>
<evidence type="ECO:0000313" key="4">
    <source>
        <dbReference type="EMBL" id="CAF4186318.1"/>
    </source>
</evidence>
<reference evidence="4" key="1">
    <citation type="submission" date="2021-02" db="EMBL/GenBank/DDBJ databases">
        <authorList>
            <person name="Nowell W R."/>
        </authorList>
    </citation>
    <scope>NUCLEOTIDE SEQUENCE</scope>
</reference>
<proteinExistence type="predicted"/>
<dbReference type="EMBL" id="CAJOAZ010008532">
    <property type="protein sequence ID" value="CAF4186318.1"/>
    <property type="molecule type" value="Genomic_DNA"/>
</dbReference>
<evidence type="ECO:0000313" key="6">
    <source>
        <dbReference type="Proteomes" id="UP000663844"/>
    </source>
</evidence>
<evidence type="ECO:0000313" key="3">
    <source>
        <dbReference type="EMBL" id="CAF4168905.1"/>
    </source>
</evidence>